<reference evidence="1 2" key="1">
    <citation type="submission" date="2017-06" db="EMBL/GenBank/DDBJ databases">
        <title>Sequencing and comparative analysis of myxobacterial genomes.</title>
        <authorList>
            <person name="Rupp O."/>
            <person name="Goesmann A."/>
            <person name="Sogaard-Andersen L."/>
        </authorList>
    </citation>
    <scope>NUCLEOTIDE SEQUENCE [LARGE SCALE GENOMIC DNA]</scope>
    <source>
        <strain evidence="1 2">DSM 52655</strain>
    </source>
</reference>
<protein>
    <submittedName>
        <fullName evidence="1">Uncharacterized protein</fullName>
    </submittedName>
</protein>
<evidence type="ECO:0000313" key="2">
    <source>
        <dbReference type="Proteomes" id="UP000217257"/>
    </source>
</evidence>
<dbReference type="EMBL" id="CP022098">
    <property type="protein sequence ID" value="ATB34852.1"/>
    <property type="molecule type" value="Genomic_DNA"/>
</dbReference>
<gene>
    <name evidence="1" type="ORF">CYFUS_000259</name>
</gene>
<sequence length="106" mass="11914">MRASCDWVMGAWCPEEEGSVFTRLELAAKRMARATREDSLEAILRQLPRAVSLAGELKHRDVVADPAFQRERLLALEPVSFEHVSGACTAVLLENVYDWDRQLGSL</sequence>
<organism evidence="1 2">
    <name type="scientific">Cystobacter fuscus</name>
    <dbReference type="NCBI Taxonomy" id="43"/>
    <lineage>
        <taxon>Bacteria</taxon>
        <taxon>Pseudomonadati</taxon>
        <taxon>Myxococcota</taxon>
        <taxon>Myxococcia</taxon>
        <taxon>Myxococcales</taxon>
        <taxon>Cystobacterineae</taxon>
        <taxon>Archangiaceae</taxon>
        <taxon>Cystobacter</taxon>
    </lineage>
</organism>
<name>A0A250IUD3_9BACT</name>
<dbReference type="KEGG" id="cfus:CYFUS_000259"/>
<dbReference type="AlphaFoldDB" id="A0A250IUD3"/>
<proteinExistence type="predicted"/>
<accession>A0A250IUD3</accession>
<dbReference type="Proteomes" id="UP000217257">
    <property type="component" value="Chromosome"/>
</dbReference>
<evidence type="ECO:0000313" key="1">
    <source>
        <dbReference type="EMBL" id="ATB34852.1"/>
    </source>
</evidence>